<evidence type="ECO:0000256" key="1">
    <source>
        <dbReference type="ARBA" id="ARBA00004323"/>
    </source>
</evidence>
<dbReference type="RefSeq" id="WP_255328712.1">
    <property type="nucleotide sequence ID" value="NZ_JAKZEU010000002.1"/>
</dbReference>
<keyword evidence="6" id="KW-0472">Membrane</keyword>
<evidence type="ECO:0000313" key="9">
    <source>
        <dbReference type="Proteomes" id="UP001203945"/>
    </source>
</evidence>
<dbReference type="Proteomes" id="UP001203945">
    <property type="component" value="Unassembled WGS sequence"/>
</dbReference>
<dbReference type="Pfam" id="PF03567">
    <property type="entry name" value="Sulfotransfer_2"/>
    <property type="match status" value="1"/>
</dbReference>
<evidence type="ECO:0000256" key="3">
    <source>
        <dbReference type="ARBA" id="ARBA00022692"/>
    </source>
</evidence>
<keyword evidence="2" id="KW-0808">Transferase</keyword>
<proteinExistence type="predicted"/>
<comment type="subcellular location">
    <subcellularLocation>
        <location evidence="1">Golgi apparatus membrane</location>
        <topology evidence="1">Single-pass type II membrane protein</topology>
    </subcellularLocation>
</comment>
<dbReference type="InterPro" id="IPR027417">
    <property type="entry name" value="P-loop_NTPase"/>
</dbReference>
<evidence type="ECO:0000256" key="2">
    <source>
        <dbReference type="ARBA" id="ARBA00022679"/>
    </source>
</evidence>
<dbReference type="InterPro" id="IPR005331">
    <property type="entry name" value="Sulfotransferase"/>
</dbReference>
<evidence type="ECO:0000256" key="4">
    <source>
        <dbReference type="ARBA" id="ARBA00022989"/>
    </source>
</evidence>
<accession>A0ABT1MN53</accession>
<dbReference type="PANTHER" id="PTHR12137:SF54">
    <property type="entry name" value="CARBOHYDRATE SULFOTRANSFERASE"/>
    <property type="match status" value="1"/>
</dbReference>
<reference evidence="8 9" key="1">
    <citation type="submission" date="2022-03" db="EMBL/GenBank/DDBJ databases">
        <authorList>
            <person name="He Y."/>
        </authorList>
    </citation>
    <scope>NUCLEOTIDE SEQUENCE [LARGE SCALE GENOMIC DNA]</scope>
    <source>
        <strain evidence="8 9">TK19116</strain>
    </source>
</reference>
<keyword evidence="7" id="KW-0325">Glycoprotein</keyword>
<evidence type="ECO:0000256" key="6">
    <source>
        <dbReference type="ARBA" id="ARBA00023136"/>
    </source>
</evidence>
<name>A0ABT1MN53_9RHOB</name>
<evidence type="ECO:0000256" key="7">
    <source>
        <dbReference type="ARBA" id="ARBA00023180"/>
    </source>
</evidence>
<dbReference type="EMBL" id="JAKZEU010000002">
    <property type="protein sequence ID" value="MCQ0969695.1"/>
    <property type="molecule type" value="Genomic_DNA"/>
</dbReference>
<organism evidence="8 9">
    <name type="scientific">Paracoccus albicereus</name>
    <dbReference type="NCBI Taxonomy" id="2922394"/>
    <lineage>
        <taxon>Bacteria</taxon>
        <taxon>Pseudomonadati</taxon>
        <taxon>Pseudomonadota</taxon>
        <taxon>Alphaproteobacteria</taxon>
        <taxon>Rhodobacterales</taxon>
        <taxon>Paracoccaceae</taxon>
        <taxon>Paracoccus</taxon>
    </lineage>
</organism>
<keyword evidence="5" id="KW-0333">Golgi apparatus</keyword>
<comment type="caution">
    <text evidence="8">The sequence shown here is derived from an EMBL/GenBank/DDBJ whole genome shotgun (WGS) entry which is preliminary data.</text>
</comment>
<dbReference type="PANTHER" id="PTHR12137">
    <property type="entry name" value="CARBOHYDRATE SULFOTRANSFERASE"/>
    <property type="match status" value="1"/>
</dbReference>
<keyword evidence="3" id="KW-0812">Transmembrane</keyword>
<dbReference type="SUPFAM" id="SSF52540">
    <property type="entry name" value="P-loop containing nucleoside triphosphate hydrolases"/>
    <property type="match status" value="1"/>
</dbReference>
<evidence type="ECO:0000256" key="5">
    <source>
        <dbReference type="ARBA" id="ARBA00023034"/>
    </source>
</evidence>
<keyword evidence="9" id="KW-1185">Reference proteome</keyword>
<sequence>MIRGTPHPFMIAQCVCYAGARDTAYLSNAKAGCSTVRAAMIKGLRRDAGLDHEARPGSKEIHGRQPIWSTDLHSIGPASKVFTVVRNPYTRILSAYLDKIARRNALRFQFLISHRMPLDAQPSFVEFLRLLGEKPDLEVVDQHHRPQVENVHLGRIAPVRVQYLENFSDTAGDLCAWLDWDLPIEVRATHGTDASGRLAQFYDDEALEIVARLYADDFEAFGYSLALEDAGTAPSVHLDIDRVDPHARWQFDMALLKRRTSDADVARDDVQAKGPVDRMLLAEAGRLNERGLADLDAELPIAWPSLSGSGRMLALLYQARRAEEAEDLEAAIDALNKLLTMCPYLVGQRFRLAKHQIVLGRLEAARAQRFALQHGSWQTDLVRELMILLGEAEPVPAQGQAGAPT</sequence>
<protein>
    <submittedName>
        <fullName evidence="8">Sulfotransferase family protein</fullName>
    </submittedName>
</protein>
<dbReference type="InterPro" id="IPR018011">
    <property type="entry name" value="Carb_sulfotrans_8-10"/>
</dbReference>
<gene>
    <name evidence="8" type="ORF">MLD63_04545</name>
</gene>
<keyword evidence="4" id="KW-1133">Transmembrane helix</keyword>
<evidence type="ECO:0000313" key="8">
    <source>
        <dbReference type="EMBL" id="MCQ0969695.1"/>
    </source>
</evidence>